<feature type="compositionally biased region" description="Acidic residues" evidence="8">
    <location>
        <begin position="287"/>
        <end position="297"/>
    </location>
</feature>
<dbReference type="InterPro" id="IPR019933">
    <property type="entry name" value="DivIVA_domain"/>
</dbReference>
<evidence type="ECO:0000256" key="5">
    <source>
        <dbReference type="ARBA" id="ARBA00023054"/>
    </source>
</evidence>
<evidence type="ECO:0000256" key="2">
    <source>
        <dbReference type="ARBA" id="ARBA00018787"/>
    </source>
</evidence>
<dbReference type="AlphaFoldDB" id="A0A6J4SNK4"/>
<sequence length="314" mass="34544">MRHTPRIAAQGLPPHGRDPRPERGWDQVTGSIEPVSADVPDQDQRIAQVRDAVFPLALRGYDREAVDAYVKRVNRLVTDLEASRSPEAAIRRALDQVGEETSGILQRAQQTANEITERSRGSADDRIREAERQARAMTEDAEDRVRELEADYGAIWARRDRLLDEVRDLAERLLATADDAADRLPTQDEEAEVVDSPRADTASFPQLEPGDEDTTVSAAFDVSSAADFGESSSDGPGDFDPPEPVAVDPAGVGSDDERDRRAPSGPPVAGASRAGEHSYEFRRSDDIDFVDQLGDDEPERRDPDEDLPPEVRSP</sequence>
<organism evidence="9">
    <name type="scientific">uncultured Solirubrobacterales bacterium</name>
    <dbReference type="NCBI Taxonomy" id="768556"/>
    <lineage>
        <taxon>Bacteria</taxon>
        <taxon>Bacillati</taxon>
        <taxon>Actinomycetota</taxon>
        <taxon>Thermoleophilia</taxon>
        <taxon>Solirubrobacterales</taxon>
        <taxon>environmental samples</taxon>
    </lineage>
</organism>
<dbReference type="InterPro" id="IPR007793">
    <property type="entry name" value="DivIVA_fam"/>
</dbReference>
<reference evidence="9" key="1">
    <citation type="submission" date="2020-02" db="EMBL/GenBank/DDBJ databases">
        <authorList>
            <person name="Meier V. D."/>
        </authorList>
    </citation>
    <scope>NUCLEOTIDE SEQUENCE</scope>
    <source>
        <strain evidence="9">AVDCRST_MAG45</strain>
    </source>
</reference>
<comment type="subcellular location">
    <subcellularLocation>
        <location evidence="1">Cytoplasm</location>
    </subcellularLocation>
</comment>
<evidence type="ECO:0000256" key="7">
    <source>
        <dbReference type="ARBA" id="ARBA00031737"/>
    </source>
</evidence>
<dbReference type="GO" id="GO:0051301">
    <property type="term" value="P:cell division"/>
    <property type="evidence" value="ECO:0007669"/>
    <property type="project" value="UniProtKB-KW"/>
</dbReference>
<gene>
    <name evidence="9" type="ORF">AVDCRST_MAG45-1203</name>
</gene>
<keyword evidence="3" id="KW-0963">Cytoplasm</keyword>
<proteinExistence type="predicted"/>
<keyword evidence="6" id="KW-0131">Cell cycle</keyword>
<keyword evidence="4" id="KW-0132">Cell division</keyword>
<dbReference type="GO" id="GO:0005737">
    <property type="term" value="C:cytoplasm"/>
    <property type="evidence" value="ECO:0007669"/>
    <property type="project" value="UniProtKB-SubCell"/>
</dbReference>
<evidence type="ECO:0000256" key="4">
    <source>
        <dbReference type="ARBA" id="ARBA00022618"/>
    </source>
</evidence>
<evidence type="ECO:0000313" key="9">
    <source>
        <dbReference type="EMBL" id="CAA9499370.1"/>
    </source>
</evidence>
<feature type="compositionally biased region" description="Low complexity" evidence="8">
    <location>
        <begin position="215"/>
        <end position="228"/>
    </location>
</feature>
<protein>
    <recommendedName>
        <fullName evidence="2">Cell wall synthesis protein Wag31</fullName>
    </recommendedName>
    <alternativeName>
        <fullName evidence="7">Antigen 84</fullName>
    </alternativeName>
</protein>
<feature type="compositionally biased region" description="Basic and acidic residues" evidence="8">
    <location>
        <begin position="274"/>
        <end position="286"/>
    </location>
</feature>
<dbReference type="Pfam" id="PF05103">
    <property type="entry name" value="DivIVA"/>
    <property type="match status" value="1"/>
</dbReference>
<evidence type="ECO:0000256" key="8">
    <source>
        <dbReference type="SAM" id="MobiDB-lite"/>
    </source>
</evidence>
<feature type="region of interest" description="Disordered" evidence="8">
    <location>
        <begin position="1"/>
        <end position="28"/>
    </location>
</feature>
<name>A0A6J4SNK4_9ACTN</name>
<evidence type="ECO:0000256" key="3">
    <source>
        <dbReference type="ARBA" id="ARBA00022490"/>
    </source>
</evidence>
<evidence type="ECO:0000256" key="1">
    <source>
        <dbReference type="ARBA" id="ARBA00004496"/>
    </source>
</evidence>
<feature type="region of interest" description="Disordered" evidence="8">
    <location>
        <begin position="180"/>
        <end position="314"/>
    </location>
</feature>
<feature type="compositionally biased region" description="Basic and acidic residues" evidence="8">
    <location>
        <begin position="15"/>
        <end position="25"/>
    </location>
</feature>
<accession>A0A6J4SNK4</accession>
<evidence type="ECO:0000256" key="6">
    <source>
        <dbReference type="ARBA" id="ARBA00023306"/>
    </source>
</evidence>
<keyword evidence="5" id="KW-0175">Coiled coil</keyword>
<dbReference type="NCBIfam" id="TIGR03544">
    <property type="entry name" value="DivI1A_domain"/>
    <property type="match status" value="1"/>
</dbReference>
<dbReference type="EMBL" id="CADCVU010000101">
    <property type="protein sequence ID" value="CAA9499370.1"/>
    <property type="molecule type" value="Genomic_DNA"/>
</dbReference>